<organism evidence="1 2">
    <name type="scientific">Desulfosporosinus hippei DSM 8344</name>
    <dbReference type="NCBI Taxonomy" id="1121419"/>
    <lineage>
        <taxon>Bacteria</taxon>
        <taxon>Bacillati</taxon>
        <taxon>Bacillota</taxon>
        <taxon>Clostridia</taxon>
        <taxon>Eubacteriales</taxon>
        <taxon>Desulfitobacteriaceae</taxon>
        <taxon>Desulfosporosinus</taxon>
    </lineage>
</organism>
<name>A0A1G7TA19_9FIRM</name>
<dbReference type="STRING" id="1121419.SAMN05443529_102156"/>
<dbReference type="AlphaFoldDB" id="A0A1G7TA19"/>
<dbReference type="Proteomes" id="UP000198656">
    <property type="component" value="Unassembled WGS sequence"/>
</dbReference>
<dbReference type="OrthoDB" id="5461404at2"/>
<evidence type="ECO:0000313" key="2">
    <source>
        <dbReference type="Proteomes" id="UP000198656"/>
    </source>
</evidence>
<proteinExistence type="predicted"/>
<evidence type="ECO:0000313" key="1">
    <source>
        <dbReference type="EMBL" id="SDG32138.1"/>
    </source>
</evidence>
<sequence>MMMLGFILLVVILYCWNSSANSRGSSCIDHQFGLNTSLEILNERYARGEIQREDYLARKQELYIQKQPISIKKG</sequence>
<dbReference type="RefSeq" id="WP_092329465.1">
    <property type="nucleotide sequence ID" value="NZ_FNCP01000002.1"/>
</dbReference>
<gene>
    <name evidence="1" type="ORF">SAMN05443529_102156</name>
</gene>
<reference evidence="2" key="1">
    <citation type="submission" date="2016-10" db="EMBL/GenBank/DDBJ databases">
        <authorList>
            <person name="Varghese N."/>
            <person name="Submissions S."/>
        </authorList>
    </citation>
    <scope>NUCLEOTIDE SEQUENCE [LARGE SCALE GENOMIC DNA]</scope>
    <source>
        <strain evidence="2">DSM 8344</strain>
    </source>
</reference>
<keyword evidence="2" id="KW-1185">Reference proteome</keyword>
<protein>
    <submittedName>
        <fullName evidence="1">Putative membrane protein</fullName>
    </submittedName>
</protein>
<accession>A0A1G7TA19</accession>
<dbReference type="EMBL" id="FNCP01000002">
    <property type="protein sequence ID" value="SDG32138.1"/>
    <property type="molecule type" value="Genomic_DNA"/>
</dbReference>